<dbReference type="Proteomes" id="UP001152622">
    <property type="component" value="Chromosome 16"/>
</dbReference>
<comment type="caution">
    <text evidence="1">The sequence shown here is derived from an EMBL/GenBank/DDBJ whole genome shotgun (WGS) entry which is preliminary data.</text>
</comment>
<protein>
    <submittedName>
        <fullName evidence="1">Uncharacterized protein</fullName>
    </submittedName>
</protein>
<sequence>MICKAYAILLVTHGPLHAITRDLETMRMQTEMELRMFKQNEYVYHTMREAALKNKPASMMAQPVDEGIKSLFRRK</sequence>
<dbReference type="OrthoDB" id="1028014at2759"/>
<evidence type="ECO:0000313" key="1">
    <source>
        <dbReference type="EMBL" id="KAJ8340157.1"/>
    </source>
</evidence>
<reference evidence="1" key="1">
    <citation type="journal article" date="2023" name="Science">
        <title>Genome structures resolve the early diversification of teleost fishes.</title>
        <authorList>
            <person name="Parey E."/>
            <person name="Louis A."/>
            <person name="Montfort J."/>
            <person name="Bouchez O."/>
            <person name="Roques C."/>
            <person name="Iampietro C."/>
            <person name="Lluch J."/>
            <person name="Castinel A."/>
            <person name="Donnadieu C."/>
            <person name="Desvignes T."/>
            <person name="Floi Bucao C."/>
            <person name="Jouanno E."/>
            <person name="Wen M."/>
            <person name="Mejri S."/>
            <person name="Dirks R."/>
            <person name="Jansen H."/>
            <person name="Henkel C."/>
            <person name="Chen W.J."/>
            <person name="Zahm M."/>
            <person name="Cabau C."/>
            <person name="Klopp C."/>
            <person name="Thompson A.W."/>
            <person name="Robinson-Rechavi M."/>
            <person name="Braasch I."/>
            <person name="Lecointre G."/>
            <person name="Bobe J."/>
            <person name="Postlethwait J.H."/>
            <person name="Berthelot C."/>
            <person name="Roest Crollius H."/>
            <person name="Guiguen Y."/>
        </authorList>
    </citation>
    <scope>NUCLEOTIDE SEQUENCE</scope>
    <source>
        <strain evidence="1">WJC10195</strain>
    </source>
</reference>
<keyword evidence="2" id="KW-1185">Reference proteome</keyword>
<accession>A0A9Q1IHN4</accession>
<dbReference type="EMBL" id="JAINUF010000016">
    <property type="protein sequence ID" value="KAJ8340157.1"/>
    <property type="molecule type" value="Genomic_DNA"/>
</dbReference>
<name>A0A9Q1IHN4_SYNKA</name>
<proteinExistence type="predicted"/>
<dbReference type="InterPro" id="IPR011990">
    <property type="entry name" value="TPR-like_helical_dom_sf"/>
</dbReference>
<gene>
    <name evidence="1" type="ORF">SKAU_G00347900</name>
</gene>
<dbReference type="Gene3D" id="1.25.40.10">
    <property type="entry name" value="Tetratricopeptide repeat domain"/>
    <property type="match status" value="1"/>
</dbReference>
<evidence type="ECO:0000313" key="2">
    <source>
        <dbReference type="Proteomes" id="UP001152622"/>
    </source>
</evidence>
<organism evidence="1 2">
    <name type="scientific">Synaphobranchus kaupii</name>
    <name type="common">Kaup's arrowtooth eel</name>
    <dbReference type="NCBI Taxonomy" id="118154"/>
    <lineage>
        <taxon>Eukaryota</taxon>
        <taxon>Metazoa</taxon>
        <taxon>Chordata</taxon>
        <taxon>Craniata</taxon>
        <taxon>Vertebrata</taxon>
        <taxon>Euteleostomi</taxon>
        <taxon>Actinopterygii</taxon>
        <taxon>Neopterygii</taxon>
        <taxon>Teleostei</taxon>
        <taxon>Anguilliformes</taxon>
        <taxon>Synaphobranchidae</taxon>
        <taxon>Synaphobranchus</taxon>
    </lineage>
</organism>
<dbReference type="AlphaFoldDB" id="A0A9Q1IHN4"/>